<dbReference type="STRING" id="588581.Cpap_4099"/>
<dbReference type="Gene3D" id="3.40.50.10140">
    <property type="entry name" value="Toll/interleukin-1 receptor homology (TIR) domain"/>
    <property type="match status" value="1"/>
</dbReference>
<comment type="caution">
    <text evidence="2">The sequence shown here is derived from an EMBL/GenBank/DDBJ whole genome shotgun (WGS) entry which is preliminary data.</text>
</comment>
<accession>F1T859</accession>
<reference evidence="2" key="2">
    <citation type="submission" date="2011-01" db="EMBL/GenBank/DDBJ databases">
        <title>The Non-contiguous Finished genome of Clostridium papyrosolvens.</title>
        <authorList>
            <person name="Lucas S."/>
            <person name="Copeland A."/>
            <person name="Lapidus A."/>
            <person name="Cheng J.-F."/>
            <person name="Goodwin L."/>
            <person name="Pitluck S."/>
            <person name="Misra M."/>
            <person name="Chertkov O."/>
            <person name="Detter J.C."/>
            <person name="Han C."/>
            <person name="Tapia R."/>
            <person name="Land M."/>
            <person name="Hauser L."/>
            <person name="Kyrpides N."/>
            <person name="Ivanova N."/>
            <person name="Pagani I."/>
            <person name="Mouttaki H."/>
            <person name="He Z."/>
            <person name="Zhou J."/>
            <person name="Hemme C.L."/>
            <person name="Woyke T."/>
        </authorList>
    </citation>
    <scope>NUCLEOTIDE SEQUENCE [LARGE SCALE GENOMIC DNA]</scope>
    <source>
        <strain evidence="2">DSM 2782</strain>
    </source>
</reference>
<evidence type="ECO:0000313" key="2">
    <source>
        <dbReference type="EMBL" id="EGD49657.1"/>
    </source>
</evidence>
<dbReference type="eggNOG" id="COG0457">
    <property type="taxonomic scope" value="Bacteria"/>
</dbReference>
<feature type="domain" description="TIR" evidence="1">
    <location>
        <begin position="4"/>
        <end position="101"/>
    </location>
</feature>
<proteinExistence type="predicted"/>
<dbReference type="RefSeq" id="WP_004616540.1">
    <property type="nucleotide sequence ID" value="NZ_ACXX02000001.1"/>
</dbReference>
<gene>
    <name evidence="2" type="ORF">Cpap_4099</name>
</gene>
<dbReference type="OrthoDB" id="1739233at2"/>
<evidence type="ECO:0000259" key="1">
    <source>
        <dbReference type="Pfam" id="PF13676"/>
    </source>
</evidence>
<dbReference type="EMBL" id="ACXX02000001">
    <property type="protein sequence ID" value="EGD49657.1"/>
    <property type="molecule type" value="Genomic_DNA"/>
</dbReference>
<dbReference type="AlphaFoldDB" id="F1T859"/>
<organism evidence="2 3">
    <name type="scientific">Ruminiclostridium papyrosolvens DSM 2782</name>
    <dbReference type="NCBI Taxonomy" id="588581"/>
    <lineage>
        <taxon>Bacteria</taxon>
        <taxon>Bacillati</taxon>
        <taxon>Bacillota</taxon>
        <taxon>Clostridia</taxon>
        <taxon>Eubacteriales</taxon>
        <taxon>Oscillospiraceae</taxon>
        <taxon>Ruminiclostridium</taxon>
    </lineage>
</organism>
<sequence>MVNIFLSCSSHDQTYIKYIIADLGTLPEKYKLFYFLPPYKKNIPIDNILERLYEIDLFILFITSNSLNSQFVQRELSQAIYLNKLNRIKEICPISLDSSIDVSKDNRIPEYIKKYIHLSESPLNTLQIVRNFIMSY</sequence>
<protein>
    <recommendedName>
        <fullName evidence="1">TIR domain-containing protein</fullName>
    </recommendedName>
</protein>
<dbReference type="GO" id="GO:0007165">
    <property type="term" value="P:signal transduction"/>
    <property type="evidence" value="ECO:0007669"/>
    <property type="project" value="InterPro"/>
</dbReference>
<dbReference type="InterPro" id="IPR035897">
    <property type="entry name" value="Toll_tir_struct_dom_sf"/>
</dbReference>
<dbReference type="SUPFAM" id="SSF52200">
    <property type="entry name" value="Toll/Interleukin receptor TIR domain"/>
    <property type="match status" value="1"/>
</dbReference>
<dbReference type="Proteomes" id="UP000003860">
    <property type="component" value="Unassembled WGS sequence"/>
</dbReference>
<evidence type="ECO:0000313" key="3">
    <source>
        <dbReference type="Proteomes" id="UP000003860"/>
    </source>
</evidence>
<dbReference type="InterPro" id="IPR000157">
    <property type="entry name" value="TIR_dom"/>
</dbReference>
<keyword evidence="3" id="KW-1185">Reference proteome</keyword>
<reference evidence="2" key="1">
    <citation type="submission" date="2009-07" db="EMBL/GenBank/DDBJ databases">
        <authorList>
            <consortium name="US DOE Joint Genome Institute (JGI-PGF)"/>
            <person name="Lucas S."/>
            <person name="Copeland A."/>
            <person name="Lapidus A."/>
            <person name="Glavina del Rio T."/>
            <person name="Tice H."/>
            <person name="Bruce D."/>
            <person name="Goodwin L."/>
            <person name="Pitluck S."/>
            <person name="Larimer F."/>
            <person name="Land M.L."/>
            <person name="Mouttaki H."/>
            <person name="He Z."/>
            <person name="Zhou J."/>
            <person name="Hemme C.L."/>
        </authorList>
    </citation>
    <scope>NUCLEOTIDE SEQUENCE [LARGE SCALE GENOMIC DNA]</scope>
    <source>
        <strain evidence="2">DSM 2782</strain>
    </source>
</reference>
<dbReference type="Pfam" id="PF13676">
    <property type="entry name" value="TIR_2"/>
    <property type="match status" value="1"/>
</dbReference>
<name>F1T859_9FIRM</name>